<accession>A0AAN9LMX8</accession>
<dbReference type="Proteomes" id="UP001367508">
    <property type="component" value="Unassembled WGS sequence"/>
</dbReference>
<dbReference type="EMBL" id="JAYMYQ010000004">
    <property type="protein sequence ID" value="KAK7339015.1"/>
    <property type="molecule type" value="Genomic_DNA"/>
</dbReference>
<keyword evidence="2" id="KW-1185">Reference proteome</keyword>
<reference evidence="1 2" key="1">
    <citation type="submission" date="2024-01" db="EMBL/GenBank/DDBJ databases">
        <title>The genomes of 5 underutilized Papilionoideae crops provide insights into root nodulation and disease resistanc.</title>
        <authorList>
            <person name="Jiang F."/>
        </authorList>
    </citation>
    <scope>NUCLEOTIDE SEQUENCE [LARGE SCALE GENOMIC DNA]</scope>
    <source>
        <strain evidence="1">LVBAO_FW01</strain>
        <tissue evidence="1">Leaves</tissue>
    </source>
</reference>
<dbReference type="AlphaFoldDB" id="A0AAN9LMX8"/>
<sequence>MAISHKHKNWPCLQDMCILYCANLYAPGMNLATLMTQDLNSYGYDNDAPWLSKLAGPATIHMYSGMKFIRLMLAIPGFEFPHNKPHFNHMASTSSITFHHQNAVDDNIYDLPGNLAEKRDSSLNYPGDFSTRRYTDQL</sequence>
<name>A0AAN9LMX8_CANGL</name>
<protein>
    <submittedName>
        <fullName evidence="1">Uncharacterized protein</fullName>
    </submittedName>
</protein>
<evidence type="ECO:0000313" key="1">
    <source>
        <dbReference type="EMBL" id="KAK7339015.1"/>
    </source>
</evidence>
<proteinExistence type="predicted"/>
<gene>
    <name evidence="1" type="ORF">VNO77_19654</name>
</gene>
<evidence type="ECO:0000313" key="2">
    <source>
        <dbReference type="Proteomes" id="UP001367508"/>
    </source>
</evidence>
<comment type="caution">
    <text evidence="1">The sequence shown here is derived from an EMBL/GenBank/DDBJ whole genome shotgun (WGS) entry which is preliminary data.</text>
</comment>
<organism evidence="1 2">
    <name type="scientific">Canavalia gladiata</name>
    <name type="common">Sword bean</name>
    <name type="synonym">Dolichos gladiatus</name>
    <dbReference type="NCBI Taxonomy" id="3824"/>
    <lineage>
        <taxon>Eukaryota</taxon>
        <taxon>Viridiplantae</taxon>
        <taxon>Streptophyta</taxon>
        <taxon>Embryophyta</taxon>
        <taxon>Tracheophyta</taxon>
        <taxon>Spermatophyta</taxon>
        <taxon>Magnoliopsida</taxon>
        <taxon>eudicotyledons</taxon>
        <taxon>Gunneridae</taxon>
        <taxon>Pentapetalae</taxon>
        <taxon>rosids</taxon>
        <taxon>fabids</taxon>
        <taxon>Fabales</taxon>
        <taxon>Fabaceae</taxon>
        <taxon>Papilionoideae</taxon>
        <taxon>50 kb inversion clade</taxon>
        <taxon>NPAAA clade</taxon>
        <taxon>indigoferoid/millettioid clade</taxon>
        <taxon>Phaseoleae</taxon>
        <taxon>Canavalia</taxon>
    </lineage>
</organism>